<evidence type="ECO:0000313" key="1">
    <source>
        <dbReference type="EMBL" id="VDC59843.1"/>
    </source>
</evidence>
<dbReference type="EMBL" id="LR031568">
    <property type="protein sequence ID" value="VDC59843.1"/>
    <property type="molecule type" value="Genomic_DNA"/>
</dbReference>
<organism evidence="1">
    <name type="scientific">Brassica campestris</name>
    <name type="common">Field mustard</name>
    <dbReference type="NCBI Taxonomy" id="3711"/>
    <lineage>
        <taxon>Eukaryota</taxon>
        <taxon>Viridiplantae</taxon>
        <taxon>Streptophyta</taxon>
        <taxon>Embryophyta</taxon>
        <taxon>Tracheophyta</taxon>
        <taxon>Spermatophyta</taxon>
        <taxon>Magnoliopsida</taxon>
        <taxon>eudicotyledons</taxon>
        <taxon>Gunneridae</taxon>
        <taxon>Pentapetalae</taxon>
        <taxon>rosids</taxon>
        <taxon>malvids</taxon>
        <taxon>Brassicales</taxon>
        <taxon>Brassicaceae</taxon>
        <taxon>Brassiceae</taxon>
        <taxon>Brassica</taxon>
    </lineage>
</organism>
<dbReference type="AlphaFoldDB" id="A0A3P5YEV2"/>
<accession>A0A3P5YEV2</accession>
<reference evidence="1" key="1">
    <citation type="submission" date="2018-11" db="EMBL/GenBank/DDBJ databases">
        <authorList>
            <consortium name="Genoscope - CEA"/>
            <person name="William W."/>
        </authorList>
    </citation>
    <scope>NUCLEOTIDE SEQUENCE</scope>
</reference>
<sequence>MCLRVTDMGCFFSILLLSLVIIKVSQALTILMLIQSQLKGLTFHGITSLCHPPRDFTAILLLLPPTLLGVSLT</sequence>
<gene>
    <name evidence="1" type="ORF">BRAA09T37454Z</name>
</gene>
<proteinExistence type="predicted"/>
<protein>
    <submittedName>
        <fullName evidence="1">Uncharacterized protein</fullName>
    </submittedName>
</protein>
<name>A0A3P5YEV2_BRACM</name>